<accession>V4HUX5</accession>
<evidence type="ECO:0000256" key="1">
    <source>
        <dbReference type="SAM" id="Phobius"/>
    </source>
</evidence>
<proteinExistence type="predicted"/>
<keyword evidence="1" id="KW-0812">Transmembrane</keyword>
<dbReference type="PATRIC" id="fig|1353533.3.peg.1059"/>
<keyword evidence="1" id="KW-0472">Membrane</keyword>
<reference evidence="2 3" key="1">
    <citation type="submission" date="2013-07" db="EMBL/GenBank/DDBJ databases">
        <title>Draft genome sequence of Pseudoalteromonas luteoviolacea 2ta16.</title>
        <authorList>
            <person name="Allen E.E."/>
            <person name="Azam F."/>
            <person name="Podell S."/>
        </authorList>
    </citation>
    <scope>NUCLEOTIDE SEQUENCE [LARGE SCALE GENOMIC DNA]</scope>
    <source>
        <strain evidence="2 3">2ta16</strain>
    </source>
</reference>
<protein>
    <submittedName>
        <fullName evidence="2">Uncharacterized protein</fullName>
    </submittedName>
</protein>
<feature type="transmembrane region" description="Helical" evidence="1">
    <location>
        <begin position="6"/>
        <end position="29"/>
    </location>
</feature>
<evidence type="ECO:0000313" key="3">
    <source>
        <dbReference type="Proteomes" id="UP000017820"/>
    </source>
</evidence>
<dbReference type="Proteomes" id="UP000017820">
    <property type="component" value="Unassembled WGS sequence"/>
</dbReference>
<dbReference type="EMBL" id="AUSV01000013">
    <property type="protein sequence ID" value="ESP94625.1"/>
    <property type="molecule type" value="Genomic_DNA"/>
</dbReference>
<dbReference type="AlphaFoldDB" id="V4HUX5"/>
<gene>
    <name evidence="2" type="ORF">PL2TA16_00625</name>
</gene>
<name>V4HUX5_PSEL2</name>
<sequence>MGGSLIDLIVSWIFIAAAIILIVWAAWIYQREKVFIKNGRFCKKHQFVVECLEISELTKISYHYHAIVGFVAIWELVDSQGNKLVIDGRAKDVWQVMSELQHFLPEFTLENFDSAFASGDIVDTLEIWQQQ</sequence>
<comment type="caution">
    <text evidence="2">The sequence shown here is derived from an EMBL/GenBank/DDBJ whole genome shotgun (WGS) entry which is preliminary data.</text>
</comment>
<evidence type="ECO:0000313" key="2">
    <source>
        <dbReference type="EMBL" id="ESP94625.1"/>
    </source>
</evidence>
<organism evidence="2 3">
    <name type="scientific">Pseudoalteromonas luteoviolacea (strain 2ta16)</name>
    <dbReference type="NCBI Taxonomy" id="1353533"/>
    <lineage>
        <taxon>Bacteria</taxon>
        <taxon>Pseudomonadati</taxon>
        <taxon>Pseudomonadota</taxon>
        <taxon>Gammaproteobacteria</taxon>
        <taxon>Alteromonadales</taxon>
        <taxon>Pseudoalteromonadaceae</taxon>
        <taxon>Pseudoalteromonas</taxon>
    </lineage>
</organism>
<keyword evidence="1" id="KW-1133">Transmembrane helix</keyword>